<dbReference type="EMBL" id="GL883130">
    <property type="protein sequence ID" value="EGG02468.1"/>
    <property type="molecule type" value="Genomic_DNA"/>
</dbReference>
<dbReference type="HOGENOM" id="CLU_2197531_0_0_1"/>
<proteinExistence type="predicted"/>
<reference evidence="3" key="1">
    <citation type="journal article" date="2011" name="Proc. Natl. Acad. Sci. U.S.A.">
        <title>Obligate biotrophy features unraveled by the genomic analysis of rust fungi.</title>
        <authorList>
            <person name="Duplessis S."/>
            <person name="Cuomo C.A."/>
            <person name="Lin Y.-C."/>
            <person name="Aerts A."/>
            <person name="Tisserant E."/>
            <person name="Veneault-Fourrey C."/>
            <person name="Joly D.L."/>
            <person name="Hacquard S."/>
            <person name="Amselem J."/>
            <person name="Cantarel B.L."/>
            <person name="Chiu R."/>
            <person name="Coutinho P.M."/>
            <person name="Feau N."/>
            <person name="Field M."/>
            <person name="Frey P."/>
            <person name="Gelhaye E."/>
            <person name="Goldberg J."/>
            <person name="Grabherr M.G."/>
            <person name="Kodira C.D."/>
            <person name="Kohler A."/>
            <person name="Kuees U."/>
            <person name="Lindquist E.A."/>
            <person name="Lucas S.M."/>
            <person name="Mago R."/>
            <person name="Mauceli E."/>
            <person name="Morin E."/>
            <person name="Murat C."/>
            <person name="Pangilinan J.L."/>
            <person name="Park R."/>
            <person name="Pearson M."/>
            <person name="Quesneville H."/>
            <person name="Rouhier N."/>
            <person name="Sakthikumar S."/>
            <person name="Salamov A.A."/>
            <person name="Schmutz J."/>
            <person name="Selles B."/>
            <person name="Shapiro H."/>
            <person name="Tanguay P."/>
            <person name="Tuskan G.A."/>
            <person name="Henrissat B."/>
            <person name="Van de Peer Y."/>
            <person name="Rouze P."/>
            <person name="Ellis J.G."/>
            <person name="Dodds P.N."/>
            <person name="Schein J.E."/>
            <person name="Zhong S."/>
            <person name="Hamelin R.C."/>
            <person name="Grigoriev I.V."/>
            <person name="Szabo L.J."/>
            <person name="Martin F."/>
        </authorList>
    </citation>
    <scope>NUCLEOTIDE SEQUENCE [LARGE SCALE GENOMIC DNA]</scope>
    <source>
        <strain evidence="3">98AG31 / pathotype 3-4-7</strain>
    </source>
</reference>
<dbReference type="SUPFAM" id="SSF81606">
    <property type="entry name" value="PP2C-like"/>
    <property type="match status" value="1"/>
</dbReference>
<gene>
    <name evidence="2" type="ORF">MELLADRAFT_110044</name>
</gene>
<dbReference type="InParanoid" id="F4RYG9"/>
<dbReference type="VEuPathDB" id="FungiDB:MELLADRAFT_110044"/>
<accession>F4RYG9</accession>
<dbReference type="OrthoDB" id="416093at2759"/>
<organism evidence="3">
    <name type="scientific">Melampsora larici-populina (strain 98AG31 / pathotype 3-4-7)</name>
    <name type="common">Poplar leaf rust fungus</name>
    <dbReference type="NCBI Taxonomy" id="747676"/>
    <lineage>
        <taxon>Eukaryota</taxon>
        <taxon>Fungi</taxon>
        <taxon>Dikarya</taxon>
        <taxon>Basidiomycota</taxon>
        <taxon>Pucciniomycotina</taxon>
        <taxon>Pucciniomycetes</taxon>
        <taxon>Pucciniales</taxon>
        <taxon>Melampsoraceae</taxon>
        <taxon>Melampsora</taxon>
    </lineage>
</organism>
<evidence type="ECO:0000313" key="3">
    <source>
        <dbReference type="Proteomes" id="UP000001072"/>
    </source>
</evidence>
<dbReference type="KEGG" id="mlr:MELLADRAFT_110044"/>
<dbReference type="InterPro" id="IPR001932">
    <property type="entry name" value="PPM-type_phosphatase-like_dom"/>
</dbReference>
<protein>
    <recommendedName>
        <fullName evidence="1">PPM-type phosphatase domain-containing protein</fullName>
    </recommendedName>
</protein>
<dbReference type="GeneID" id="18923945"/>
<dbReference type="Gene3D" id="3.60.40.10">
    <property type="entry name" value="PPM-type phosphatase domain"/>
    <property type="match status" value="1"/>
</dbReference>
<dbReference type="AlphaFoldDB" id="F4RYG9"/>
<dbReference type="Pfam" id="PF00481">
    <property type="entry name" value="PP2C"/>
    <property type="match status" value="1"/>
</dbReference>
<feature type="domain" description="PPM-type phosphatase" evidence="1">
    <location>
        <begin position="16"/>
        <end position="56"/>
    </location>
</feature>
<keyword evidence="3" id="KW-1185">Reference proteome</keyword>
<dbReference type="InterPro" id="IPR036457">
    <property type="entry name" value="PPM-type-like_dom_sf"/>
</dbReference>
<evidence type="ECO:0000259" key="1">
    <source>
        <dbReference type="Pfam" id="PF00481"/>
    </source>
</evidence>
<dbReference type="STRING" id="747676.F4RYG9"/>
<dbReference type="Proteomes" id="UP000001072">
    <property type="component" value="Unassembled WGS sequence"/>
</dbReference>
<dbReference type="RefSeq" id="XP_007414157.1">
    <property type="nucleotide sequence ID" value="XM_007414095.1"/>
</dbReference>
<sequence length="108" mass="12361">MISKIHLFDPSPLMLLAIAHVGDTLALLCQTLTGKVLPITETHHPESRVEFARLRKIFEKLGVTGEPDIVEKVLKGIYSNSIRWCFRIHVKSRKYDWCCTEINTKAQN</sequence>
<evidence type="ECO:0000313" key="2">
    <source>
        <dbReference type="EMBL" id="EGG02468.1"/>
    </source>
</evidence>
<name>F4RYG9_MELLP</name>